<dbReference type="AlphaFoldDB" id="A0A1X3DLW4"/>
<dbReference type="Proteomes" id="UP000193303">
    <property type="component" value="Unassembled WGS sequence"/>
</dbReference>
<comment type="caution">
    <text evidence="3">The sequence shown here is derived from an EMBL/GenBank/DDBJ whole genome shotgun (WGS) entry which is preliminary data.</text>
</comment>
<name>A0A1X3DLW4_9NEIS</name>
<dbReference type="PROSITE" id="PS50943">
    <property type="entry name" value="HTH_CROC1"/>
    <property type="match status" value="1"/>
</dbReference>
<dbReference type="SUPFAM" id="SSF47413">
    <property type="entry name" value="lambda repressor-like DNA-binding domains"/>
    <property type="match status" value="1"/>
</dbReference>
<dbReference type="PANTHER" id="PTHR46558">
    <property type="entry name" value="TRACRIPTIONAL REGULATORY PROTEIN-RELATED-RELATED"/>
    <property type="match status" value="1"/>
</dbReference>
<reference evidence="4" key="1">
    <citation type="submission" date="2017-01" db="EMBL/GenBank/DDBJ databases">
        <authorList>
            <person name="Mah S.A."/>
            <person name="Swanson W.J."/>
            <person name="Moy G.W."/>
            <person name="Vacquier V.D."/>
        </authorList>
    </citation>
    <scope>NUCLEOTIDE SEQUENCE [LARGE SCALE GENOMIC DNA]</scope>
    <source>
        <strain evidence="4">124861</strain>
    </source>
</reference>
<protein>
    <submittedName>
        <fullName evidence="3">XRE family transcriptional regulator</fullName>
    </submittedName>
</protein>
<dbReference type="CDD" id="cd00093">
    <property type="entry name" value="HTH_XRE"/>
    <property type="match status" value="1"/>
</dbReference>
<dbReference type="SMART" id="SM00530">
    <property type="entry name" value="HTH_XRE"/>
    <property type="match status" value="1"/>
</dbReference>
<evidence type="ECO:0000256" key="1">
    <source>
        <dbReference type="ARBA" id="ARBA00023125"/>
    </source>
</evidence>
<evidence type="ECO:0000259" key="2">
    <source>
        <dbReference type="PROSITE" id="PS50943"/>
    </source>
</evidence>
<dbReference type="Pfam" id="PF12844">
    <property type="entry name" value="HTH_19"/>
    <property type="match status" value="1"/>
</dbReference>
<dbReference type="PANTHER" id="PTHR46558:SF11">
    <property type="entry name" value="HTH-TYPE TRANSCRIPTIONAL REGULATOR XRE"/>
    <property type="match status" value="1"/>
</dbReference>
<sequence length="124" mass="14501">MDNNFEFSSKSLGERLKKIRNDNGYSRDQLAELFKVSRASIQNYENGERSPNADYLVQFYKFFGINLHWLLTGNLNAYYQEYGDAVSSPREETLIHLSRQLDQQALDHLLDLLMSLQGIKTDRY</sequence>
<keyword evidence="1" id="KW-0238">DNA-binding</keyword>
<dbReference type="InterPro" id="IPR001387">
    <property type="entry name" value="Cro/C1-type_HTH"/>
</dbReference>
<gene>
    <name evidence="3" type="ORF">BV912_01595</name>
</gene>
<evidence type="ECO:0000313" key="3">
    <source>
        <dbReference type="EMBL" id="OSI25095.1"/>
    </source>
</evidence>
<organism evidence="3 4">
    <name type="scientific">Neisseria dumasiana</name>
    <dbReference type="NCBI Taxonomy" id="1931275"/>
    <lineage>
        <taxon>Bacteria</taxon>
        <taxon>Pseudomonadati</taxon>
        <taxon>Pseudomonadota</taxon>
        <taxon>Betaproteobacteria</taxon>
        <taxon>Neisseriales</taxon>
        <taxon>Neisseriaceae</taxon>
        <taxon>Neisseria</taxon>
    </lineage>
</organism>
<evidence type="ECO:0000313" key="4">
    <source>
        <dbReference type="Proteomes" id="UP000193303"/>
    </source>
</evidence>
<dbReference type="GO" id="GO:0003677">
    <property type="term" value="F:DNA binding"/>
    <property type="evidence" value="ECO:0007669"/>
    <property type="project" value="UniProtKB-KW"/>
</dbReference>
<proteinExistence type="predicted"/>
<dbReference type="EMBL" id="MTAB01000002">
    <property type="protein sequence ID" value="OSI25095.1"/>
    <property type="molecule type" value="Genomic_DNA"/>
</dbReference>
<feature type="domain" description="HTH cro/C1-type" evidence="2">
    <location>
        <begin position="16"/>
        <end position="70"/>
    </location>
</feature>
<dbReference type="RefSeq" id="WP_085357901.1">
    <property type="nucleotide sequence ID" value="NZ_MTAB01000002.1"/>
</dbReference>
<dbReference type="InterPro" id="IPR010982">
    <property type="entry name" value="Lambda_DNA-bd_dom_sf"/>
</dbReference>
<dbReference type="Gene3D" id="1.10.260.40">
    <property type="entry name" value="lambda repressor-like DNA-binding domains"/>
    <property type="match status" value="1"/>
</dbReference>
<accession>A0A1X3DLW4</accession>
<dbReference type="OrthoDB" id="7011085at2"/>